<organism evidence="2 3">
    <name type="scientific">Hydrogenoanaerobacterium saccharovorans</name>
    <dbReference type="NCBI Taxonomy" id="474960"/>
    <lineage>
        <taxon>Bacteria</taxon>
        <taxon>Bacillati</taxon>
        <taxon>Bacillota</taxon>
        <taxon>Clostridia</taxon>
        <taxon>Eubacteriales</taxon>
        <taxon>Oscillospiraceae</taxon>
        <taxon>Hydrogenoanaerobacterium</taxon>
    </lineage>
</organism>
<keyword evidence="1" id="KW-0472">Membrane</keyword>
<feature type="transmembrane region" description="Helical" evidence="1">
    <location>
        <begin position="423"/>
        <end position="446"/>
    </location>
</feature>
<evidence type="ECO:0008006" key="4">
    <source>
        <dbReference type="Google" id="ProtNLM"/>
    </source>
</evidence>
<name>A0ABS2GPX6_9FIRM</name>
<keyword evidence="3" id="KW-1185">Reference proteome</keyword>
<feature type="transmembrane region" description="Helical" evidence="1">
    <location>
        <begin position="345"/>
        <end position="364"/>
    </location>
</feature>
<feature type="transmembrane region" description="Helical" evidence="1">
    <location>
        <begin position="294"/>
        <end position="311"/>
    </location>
</feature>
<dbReference type="EMBL" id="JACSNR010000007">
    <property type="protein sequence ID" value="MBM6923609.1"/>
    <property type="molecule type" value="Genomic_DNA"/>
</dbReference>
<feature type="transmembrane region" description="Helical" evidence="1">
    <location>
        <begin position="37"/>
        <end position="65"/>
    </location>
</feature>
<gene>
    <name evidence="2" type="ORF">H9X81_07905</name>
</gene>
<feature type="transmembrane region" description="Helical" evidence="1">
    <location>
        <begin position="317"/>
        <end position="338"/>
    </location>
</feature>
<feature type="transmembrane region" description="Helical" evidence="1">
    <location>
        <begin position="392"/>
        <end position="411"/>
    </location>
</feature>
<sequence>MTFSSISFIYLYLPLAIIIFRLTPAHRRVACLTLLSWCYYLLASVPAALILAANCLLDFVLLSFLELYLARCPDKPVGYLAFAAKAVVVQILVMAYSHWSPGASLGGFVYTATLIGYLWDHSRGKAGYFRSFWDYALFTTFFAKSYLGPVVRYDRFVPQFSQLRSSATLISRGAVQFVIGLAKKVIIADGALILYQELASLPVEEYTFFSAWMLVFAAAMAIFFTISAYGDMARGLCSIFSLEVPRVIYYPYQAKSVVECVSRINMPLYDLVVEIVSGSAERIRQLRRYRHADTRELIAVLAGVVVVGIWFDPVPQVLLWAGFLFLMVLAERYLYFWLFRYIPGLLQSAVTFGLFLFSLAPLVLPQFSNTGDLISVLLGFSAQRMISDETSYYLASNYLVILLSLLFFTSLADRLTGFLSKKFPVASEWVIAVFNGSLLILTTALLV</sequence>
<keyword evidence="1" id="KW-0812">Transmembrane</keyword>
<evidence type="ECO:0000313" key="2">
    <source>
        <dbReference type="EMBL" id="MBM6923609.1"/>
    </source>
</evidence>
<feature type="transmembrane region" description="Helical" evidence="1">
    <location>
        <begin position="77"/>
        <end position="96"/>
    </location>
</feature>
<comment type="caution">
    <text evidence="2">The sequence shown here is derived from an EMBL/GenBank/DDBJ whole genome shotgun (WGS) entry which is preliminary data.</text>
</comment>
<feature type="transmembrane region" description="Helical" evidence="1">
    <location>
        <begin position="207"/>
        <end position="229"/>
    </location>
</feature>
<dbReference type="RefSeq" id="WP_204721098.1">
    <property type="nucleotide sequence ID" value="NZ_JACSNR010000007.1"/>
</dbReference>
<proteinExistence type="predicted"/>
<protein>
    <recommendedName>
        <fullName evidence="4">D-alanyl-lipoteichoic acid acyltransferase DltB, MBOAT superfamily</fullName>
    </recommendedName>
</protein>
<accession>A0ABS2GPX6</accession>
<reference evidence="2 3" key="1">
    <citation type="journal article" date="2021" name="Sci. Rep.">
        <title>The distribution of antibiotic resistance genes in chicken gut microbiota commensals.</title>
        <authorList>
            <person name="Juricova H."/>
            <person name="Matiasovicova J."/>
            <person name="Kubasova T."/>
            <person name="Cejkova D."/>
            <person name="Rychlik I."/>
        </authorList>
    </citation>
    <scope>NUCLEOTIDE SEQUENCE [LARGE SCALE GENOMIC DNA]</scope>
    <source>
        <strain evidence="2 3">An564</strain>
    </source>
</reference>
<feature type="transmembrane region" description="Helical" evidence="1">
    <location>
        <begin position="174"/>
        <end position="195"/>
    </location>
</feature>
<evidence type="ECO:0000313" key="3">
    <source>
        <dbReference type="Proteomes" id="UP000724149"/>
    </source>
</evidence>
<dbReference type="Proteomes" id="UP000724149">
    <property type="component" value="Unassembled WGS sequence"/>
</dbReference>
<evidence type="ECO:0000256" key="1">
    <source>
        <dbReference type="SAM" id="Phobius"/>
    </source>
</evidence>
<keyword evidence="1" id="KW-1133">Transmembrane helix</keyword>
<feature type="transmembrane region" description="Helical" evidence="1">
    <location>
        <begin position="6"/>
        <end position="25"/>
    </location>
</feature>
<feature type="transmembrane region" description="Helical" evidence="1">
    <location>
        <begin position="132"/>
        <end position="153"/>
    </location>
</feature>
<feature type="transmembrane region" description="Helical" evidence="1">
    <location>
        <begin position="103"/>
        <end position="120"/>
    </location>
</feature>